<comment type="caution">
    <text evidence="1">The sequence shown here is derived from an EMBL/GenBank/DDBJ whole genome shotgun (WGS) entry which is preliminary data.</text>
</comment>
<accession>X0XLG8</accession>
<sequence length="96" mass="10571">MLISLACQGVVRNGIGWDKIDKPGFAYRLRRGSLRSSLRCERSLVEAGGVEPPSENIPLRRLHTYPDNQFSSLGFLPGKAAQGLTCEIIRVTDSQV</sequence>
<evidence type="ECO:0000313" key="1">
    <source>
        <dbReference type="EMBL" id="GAG44015.1"/>
    </source>
</evidence>
<name>X0XLG8_9ZZZZ</name>
<protein>
    <submittedName>
        <fullName evidence="1">Uncharacterized protein</fullName>
    </submittedName>
</protein>
<gene>
    <name evidence="1" type="ORF">S01H1_81631</name>
</gene>
<organism evidence="1">
    <name type="scientific">marine sediment metagenome</name>
    <dbReference type="NCBI Taxonomy" id="412755"/>
    <lineage>
        <taxon>unclassified sequences</taxon>
        <taxon>metagenomes</taxon>
        <taxon>ecological metagenomes</taxon>
    </lineage>
</organism>
<reference evidence="1" key="1">
    <citation type="journal article" date="2014" name="Front. Microbiol.">
        <title>High frequency of phylogenetically diverse reductive dehalogenase-homologous genes in deep subseafloor sedimentary metagenomes.</title>
        <authorList>
            <person name="Kawai M."/>
            <person name="Futagami T."/>
            <person name="Toyoda A."/>
            <person name="Takaki Y."/>
            <person name="Nishi S."/>
            <person name="Hori S."/>
            <person name="Arai W."/>
            <person name="Tsubouchi T."/>
            <person name="Morono Y."/>
            <person name="Uchiyama I."/>
            <person name="Ito T."/>
            <person name="Fujiyama A."/>
            <person name="Inagaki F."/>
            <person name="Takami H."/>
        </authorList>
    </citation>
    <scope>NUCLEOTIDE SEQUENCE</scope>
    <source>
        <strain evidence="1">Expedition CK06-06</strain>
    </source>
</reference>
<dbReference type="AlphaFoldDB" id="X0XLG8"/>
<feature type="non-terminal residue" evidence="1">
    <location>
        <position position="96"/>
    </location>
</feature>
<dbReference type="EMBL" id="BARS01055260">
    <property type="protein sequence ID" value="GAG44015.1"/>
    <property type="molecule type" value="Genomic_DNA"/>
</dbReference>
<proteinExistence type="predicted"/>